<dbReference type="EMBL" id="AY766185">
    <property type="protein sequence ID" value="AAX16381.1"/>
    <property type="molecule type" value="Genomic_DNA"/>
</dbReference>
<name>Q58WU5_9BACT</name>
<sequence>MTRLLIAIFLGGGTGSVLRYCMQMMLHERIVPYSFPWTTFTVNILGSFLIGLFYTLSTRFNLSTEVRLLLTTGLCGGFTTFSTFSNDGLILIKQGFYGIFALYTLLSLTLGVLAAFAGGTFGRCNITQTPL</sequence>
<dbReference type="GO" id="GO:0005886">
    <property type="term" value="C:plasma membrane"/>
    <property type="evidence" value="ECO:0007669"/>
    <property type="project" value="UniProtKB-SubCell"/>
</dbReference>
<dbReference type="GO" id="GO:0062054">
    <property type="term" value="F:fluoride channel activity"/>
    <property type="evidence" value="ECO:0007669"/>
    <property type="project" value="UniProtKB-UniRule"/>
</dbReference>
<protein>
    <recommendedName>
        <fullName evidence="9">Fluoride-specific ion channel FluC</fullName>
    </recommendedName>
</protein>
<comment type="similarity">
    <text evidence="7 9">Belongs to the fluoride channel Fluc/FEX (TC 1.A.43) family.</text>
</comment>
<evidence type="ECO:0000256" key="6">
    <source>
        <dbReference type="ARBA" id="ARBA00023303"/>
    </source>
</evidence>
<evidence type="ECO:0000256" key="8">
    <source>
        <dbReference type="ARBA" id="ARBA00035585"/>
    </source>
</evidence>
<gene>
    <name evidence="9" type="primary">fluC</name>
    <name evidence="9" type="synonym">crcB</name>
</gene>
<proteinExistence type="inferred from homology"/>
<keyword evidence="6 9" id="KW-0407">Ion channel</keyword>
<evidence type="ECO:0000256" key="2">
    <source>
        <dbReference type="ARBA" id="ARBA00022475"/>
    </source>
</evidence>
<dbReference type="HAMAP" id="MF_00454">
    <property type="entry name" value="FluC"/>
    <property type="match status" value="1"/>
</dbReference>
<dbReference type="GO" id="GO:0140114">
    <property type="term" value="P:cellular detoxification of fluoride"/>
    <property type="evidence" value="ECO:0007669"/>
    <property type="project" value="UniProtKB-UniRule"/>
</dbReference>
<keyword evidence="2 9" id="KW-1003">Cell membrane</keyword>
<evidence type="ECO:0000256" key="4">
    <source>
        <dbReference type="ARBA" id="ARBA00022989"/>
    </source>
</evidence>
<accession>Q58WU5</accession>
<reference evidence="10" key="1">
    <citation type="journal article" date="2005" name="Appl. Environ. Microbiol.">
        <title>Construction, analysis, and beta-glucanase screening of a bacterial artificial chromosome library from the large-bowel microbiota of mice.</title>
        <authorList>
            <person name="Walter J."/>
            <person name="Mangold M."/>
            <person name="Tannock G.W."/>
        </authorList>
    </citation>
    <scope>NUCLEOTIDE SEQUENCE</scope>
</reference>
<keyword evidence="9" id="KW-0813">Transport</keyword>
<dbReference type="PANTHER" id="PTHR28259:SF1">
    <property type="entry name" value="FLUORIDE EXPORT PROTEIN 1-RELATED"/>
    <property type="match status" value="1"/>
</dbReference>
<dbReference type="NCBIfam" id="TIGR00494">
    <property type="entry name" value="crcB"/>
    <property type="match status" value="1"/>
</dbReference>
<evidence type="ECO:0000256" key="7">
    <source>
        <dbReference type="ARBA" id="ARBA00035120"/>
    </source>
</evidence>
<feature type="transmembrane region" description="Helical" evidence="9">
    <location>
        <begin position="96"/>
        <end position="117"/>
    </location>
</feature>
<evidence type="ECO:0000256" key="9">
    <source>
        <dbReference type="HAMAP-Rule" id="MF_00454"/>
    </source>
</evidence>
<feature type="binding site" evidence="9">
    <location>
        <position position="76"/>
    </location>
    <ligand>
        <name>Na(+)</name>
        <dbReference type="ChEBI" id="CHEBI:29101"/>
        <note>structural</note>
    </ligand>
</feature>
<dbReference type="Pfam" id="PF02537">
    <property type="entry name" value="CRCB"/>
    <property type="match status" value="1"/>
</dbReference>
<keyword evidence="9" id="KW-0479">Metal-binding</keyword>
<organism evidence="10">
    <name type="scientific">uncultured murine large bowel bacterium BAC 31B</name>
    <dbReference type="NCBI Taxonomy" id="314100"/>
    <lineage>
        <taxon>Bacteria</taxon>
        <taxon>environmental samples</taxon>
    </lineage>
</organism>
<feature type="transmembrane region" description="Helical" evidence="9">
    <location>
        <begin position="35"/>
        <end position="54"/>
    </location>
</feature>
<evidence type="ECO:0000256" key="5">
    <source>
        <dbReference type="ARBA" id="ARBA00023136"/>
    </source>
</evidence>
<dbReference type="AlphaFoldDB" id="Q58WU5"/>
<evidence type="ECO:0000256" key="1">
    <source>
        <dbReference type="ARBA" id="ARBA00004651"/>
    </source>
</evidence>
<keyword evidence="5 9" id="KW-0472">Membrane</keyword>
<comment type="catalytic activity">
    <reaction evidence="8">
        <text>fluoride(in) = fluoride(out)</text>
        <dbReference type="Rhea" id="RHEA:76159"/>
        <dbReference type="ChEBI" id="CHEBI:17051"/>
    </reaction>
    <physiologicalReaction direction="left-to-right" evidence="8">
        <dbReference type="Rhea" id="RHEA:76160"/>
    </physiologicalReaction>
</comment>
<dbReference type="PANTHER" id="PTHR28259">
    <property type="entry name" value="FLUORIDE EXPORT PROTEIN 1-RELATED"/>
    <property type="match status" value="1"/>
</dbReference>
<dbReference type="InterPro" id="IPR003691">
    <property type="entry name" value="FluC"/>
</dbReference>
<keyword evidence="9" id="KW-0406">Ion transport</keyword>
<feature type="transmembrane region" description="Helical" evidence="9">
    <location>
        <begin position="66"/>
        <end position="84"/>
    </location>
</feature>
<comment type="function">
    <text evidence="9">Fluoride-specific ion channel. Important for reducing fluoride concentration in the cell, thus reducing its toxicity.</text>
</comment>
<comment type="subcellular location">
    <subcellularLocation>
        <location evidence="1 9">Cell membrane</location>
        <topology evidence="1 9">Multi-pass membrane protein</topology>
    </subcellularLocation>
</comment>
<keyword evidence="4 9" id="KW-1133">Transmembrane helix</keyword>
<keyword evidence="9" id="KW-0915">Sodium</keyword>
<dbReference type="GO" id="GO:0046872">
    <property type="term" value="F:metal ion binding"/>
    <property type="evidence" value="ECO:0007669"/>
    <property type="project" value="UniProtKB-KW"/>
</dbReference>
<evidence type="ECO:0000256" key="3">
    <source>
        <dbReference type="ARBA" id="ARBA00022692"/>
    </source>
</evidence>
<comment type="activity regulation">
    <text evidence="9">Na(+) is not transported, but it plays an essential structural role and its presence is essential for fluoride channel function.</text>
</comment>
<feature type="binding site" evidence="9">
    <location>
        <position position="79"/>
    </location>
    <ligand>
        <name>Na(+)</name>
        <dbReference type="ChEBI" id="CHEBI:29101"/>
        <note>structural</note>
    </ligand>
</feature>
<evidence type="ECO:0000313" key="10">
    <source>
        <dbReference type="EMBL" id="AAX16381.1"/>
    </source>
</evidence>
<keyword evidence="3 9" id="KW-0812">Transmembrane</keyword>